<dbReference type="InterPro" id="IPR004154">
    <property type="entry name" value="Anticodon-bd"/>
</dbReference>
<dbReference type="InterPro" id="IPR045864">
    <property type="entry name" value="aa-tRNA-synth_II/BPL/LPL"/>
</dbReference>
<dbReference type="CDD" id="cd00862">
    <property type="entry name" value="ProRS_anticodon_zinc"/>
    <property type="match status" value="1"/>
</dbReference>
<dbReference type="GO" id="GO:0017101">
    <property type="term" value="C:aminoacyl-tRNA synthetase multienzyme complex"/>
    <property type="evidence" value="ECO:0007669"/>
    <property type="project" value="TreeGrafter"/>
</dbReference>
<dbReference type="InterPro" id="IPR002314">
    <property type="entry name" value="aa-tRNA-synt_IIb"/>
</dbReference>
<keyword evidence="3 7" id="KW-0067">ATP-binding</keyword>
<organism evidence="9 10">
    <name type="scientific">Candidatus Zambryskibacteria bacterium RIFCSPHIGHO2_01_FULL_46_25</name>
    <dbReference type="NCBI Taxonomy" id="1802738"/>
    <lineage>
        <taxon>Bacteria</taxon>
        <taxon>Candidatus Zambryskiibacteriota</taxon>
    </lineage>
</organism>
<dbReference type="GO" id="GO:0005524">
    <property type="term" value="F:ATP binding"/>
    <property type="evidence" value="ECO:0007669"/>
    <property type="project" value="UniProtKB-UniRule"/>
</dbReference>
<evidence type="ECO:0000256" key="2">
    <source>
        <dbReference type="ARBA" id="ARBA00022741"/>
    </source>
</evidence>
<evidence type="ECO:0000313" key="10">
    <source>
        <dbReference type="Proteomes" id="UP000178107"/>
    </source>
</evidence>
<dbReference type="Proteomes" id="UP000178107">
    <property type="component" value="Unassembled WGS sequence"/>
</dbReference>
<dbReference type="Pfam" id="PF03129">
    <property type="entry name" value="HGTP_anticodon"/>
    <property type="match status" value="1"/>
</dbReference>
<dbReference type="InterPro" id="IPR033721">
    <property type="entry name" value="ProRS_core_arch_euk"/>
</dbReference>
<evidence type="ECO:0000259" key="8">
    <source>
        <dbReference type="PROSITE" id="PS50862"/>
    </source>
</evidence>
<dbReference type="Pfam" id="PF00587">
    <property type="entry name" value="tRNA-synt_2b"/>
    <property type="match status" value="1"/>
</dbReference>
<dbReference type="GO" id="GO:0004827">
    <property type="term" value="F:proline-tRNA ligase activity"/>
    <property type="evidence" value="ECO:0007669"/>
    <property type="project" value="UniProtKB-UniRule"/>
</dbReference>
<comment type="subunit">
    <text evidence="7">Homodimer.</text>
</comment>
<dbReference type="InterPro" id="IPR004499">
    <property type="entry name" value="Pro-tRNA-ligase_IIa_arc-type"/>
</dbReference>
<proteinExistence type="inferred from homology"/>
<evidence type="ECO:0000313" key="9">
    <source>
        <dbReference type="EMBL" id="OHA90165.1"/>
    </source>
</evidence>
<dbReference type="GO" id="GO:0005737">
    <property type="term" value="C:cytoplasm"/>
    <property type="evidence" value="ECO:0007669"/>
    <property type="project" value="UniProtKB-SubCell"/>
</dbReference>
<dbReference type="Gene3D" id="3.40.50.800">
    <property type="entry name" value="Anticodon-binding domain"/>
    <property type="match status" value="1"/>
</dbReference>
<dbReference type="SUPFAM" id="SSF52954">
    <property type="entry name" value="Class II aaRS ABD-related"/>
    <property type="match status" value="1"/>
</dbReference>
<dbReference type="Pfam" id="PF09180">
    <property type="entry name" value="ProRS-C_1"/>
    <property type="match status" value="1"/>
</dbReference>
<feature type="domain" description="Aminoacyl-transfer RNA synthetases class-II family profile" evidence="8">
    <location>
        <begin position="36"/>
        <end position="283"/>
    </location>
</feature>
<gene>
    <name evidence="7" type="primary">proS</name>
    <name evidence="9" type="ORF">A2838_00545</name>
</gene>
<dbReference type="FunFam" id="3.30.930.10:FF:000037">
    <property type="entry name" value="Proline--tRNA ligase"/>
    <property type="match status" value="1"/>
</dbReference>
<dbReference type="CDD" id="cd00778">
    <property type="entry name" value="ProRS_core_arch_euk"/>
    <property type="match status" value="1"/>
</dbReference>
<comment type="caution">
    <text evidence="9">The sequence shown here is derived from an EMBL/GenBank/DDBJ whole genome shotgun (WGS) entry which is preliminary data.</text>
</comment>
<comment type="subcellular location">
    <subcellularLocation>
        <location evidence="7">Cytoplasm</location>
    </subcellularLocation>
</comment>
<dbReference type="InterPro" id="IPR002316">
    <property type="entry name" value="Pro-tRNA-ligase_IIa"/>
</dbReference>
<dbReference type="GO" id="GO:0006433">
    <property type="term" value="P:prolyl-tRNA aminoacylation"/>
    <property type="evidence" value="ECO:0007669"/>
    <property type="project" value="UniProtKB-UniRule"/>
</dbReference>
<dbReference type="InterPro" id="IPR017449">
    <property type="entry name" value="Pro-tRNA_synth_II"/>
</dbReference>
<evidence type="ECO:0000256" key="4">
    <source>
        <dbReference type="ARBA" id="ARBA00022917"/>
    </source>
</evidence>
<dbReference type="SMART" id="SM00946">
    <property type="entry name" value="ProRS-C_1"/>
    <property type="match status" value="1"/>
</dbReference>
<dbReference type="AlphaFoldDB" id="A0A1G2SYU1"/>
<comment type="function">
    <text evidence="7">Catalyzes the attachment of proline to tRNA(Pro) in a two-step reaction: proline is first activated by ATP to form Pro-AMP and then transferred to the acceptor end of tRNA(Pro).</text>
</comment>
<keyword evidence="7" id="KW-0963">Cytoplasm</keyword>
<keyword evidence="5 7" id="KW-0030">Aminoacyl-tRNA synthetase</keyword>
<dbReference type="SUPFAM" id="SSF64586">
    <property type="entry name" value="C-terminal domain of ProRS"/>
    <property type="match status" value="1"/>
</dbReference>
<keyword evidence="4 7" id="KW-0648">Protein biosynthesis</keyword>
<comment type="catalytic activity">
    <reaction evidence="6 7">
        <text>tRNA(Pro) + L-proline + ATP = L-prolyl-tRNA(Pro) + AMP + diphosphate</text>
        <dbReference type="Rhea" id="RHEA:14305"/>
        <dbReference type="Rhea" id="RHEA-COMP:9700"/>
        <dbReference type="Rhea" id="RHEA-COMP:9702"/>
        <dbReference type="ChEBI" id="CHEBI:30616"/>
        <dbReference type="ChEBI" id="CHEBI:33019"/>
        <dbReference type="ChEBI" id="CHEBI:60039"/>
        <dbReference type="ChEBI" id="CHEBI:78442"/>
        <dbReference type="ChEBI" id="CHEBI:78532"/>
        <dbReference type="ChEBI" id="CHEBI:456215"/>
        <dbReference type="EC" id="6.1.1.15"/>
    </reaction>
</comment>
<dbReference type="InterPro" id="IPR006195">
    <property type="entry name" value="aa-tRNA-synth_II"/>
</dbReference>
<keyword evidence="2 7" id="KW-0547">Nucleotide-binding</keyword>
<keyword evidence="1 7" id="KW-0436">Ligase</keyword>
<dbReference type="EC" id="6.1.1.15" evidence="7"/>
<dbReference type="HAMAP" id="MF_01571">
    <property type="entry name" value="Pro_tRNA_synth_type3"/>
    <property type="match status" value="1"/>
</dbReference>
<dbReference type="Gene3D" id="3.30.110.30">
    <property type="entry name" value="C-terminal domain of ProRS"/>
    <property type="match status" value="1"/>
</dbReference>
<accession>A0A1G2SYU1</accession>
<dbReference type="NCBIfam" id="TIGR00408">
    <property type="entry name" value="proS_fam_I"/>
    <property type="match status" value="1"/>
</dbReference>
<protein>
    <recommendedName>
        <fullName evidence="7">Proline--tRNA ligase</fullName>
        <ecNumber evidence="7">6.1.1.15</ecNumber>
    </recommendedName>
    <alternativeName>
        <fullName evidence="7">Prolyl-tRNA synthetase</fullName>
        <shortName evidence="7">ProRS</shortName>
    </alternativeName>
</protein>
<dbReference type="InterPro" id="IPR036621">
    <property type="entry name" value="Anticodon-bd_dom_sf"/>
</dbReference>
<evidence type="ECO:0000256" key="5">
    <source>
        <dbReference type="ARBA" id="ARBA00023146"/>
    </source>
</evidence>
<reference evidence="9 10" key="1">
    <citation type="journal article" date="2016" name="Nat. Commun.">
        <title>Thousands of microbial genomes shed light on interconnected biogeochemical processes in an aquifer system.</title>
        <authorList>
            <person name="Anantharaman K."/>
            <person name="Brown C.T."/>
            <person name="Hug L.A."/>
            <person name="Sharon I."/>
            <person name="Castelle C.J."/>
            <person name="Probst A.J."/>
            <person name="Thomas B.C."/>
            <person name="Singh A."/>
            <person name="Wilkins M.J."/>
            <person name="Karaoz U."/>
            <person name="Brodie E.L."/>
            <person name="Williams K.H."/>
            <person name="Hubbard S.S."/>
            <person name="Banfield J.F."/>
        </authorList>
    </citation>
    <scope>NUCLEOTIDE SEQUENCE [LARGE SCALE GENOMIC DNA]</scope>
</reference>
<dbReference type="Gene3D" id="3.30.930.10">
    <property type="entry name" value="Bira Bifunctional Protein, Domain 2"/>
    <property type="match status" value="1"/>
</dbReference>
<comment type="similarity">
    <text evidence="7">Belongs to the class-II aminoacyl-tRNA synthetase family. ProS type 3 subfamily.</text>
</comment>
<sequence length="481" mass="54759">MAAGEVKITPRDEDYSQWYLDVIFGADLAEYGPTKGSMIIKPSGYALWEKIQNFLDKSFKDMSVQNVYFPMLIPERLLKKEENHVEGFSPEVAVVTYAGGEKLEEALIVRPTSETIMYETFSRWIQSHRDLPLLINQWVNVVRWELRPRLFLRTTEFLWQEGHTAHSNHEEADLFARKILDLYATFAKDIMAIPVILGIKTENEKFAGASKTYCVEAMMQDGKALQFATSHNLGQNFAKAFNIQFTNENNQGSFVWQTSWGLSTRTIGGLIMVHSDDKGLVLPPNIAPIKIVIIPIWNSEESKNLVLKHALGLHDELISEYGNTVVIIDDRDMRSGQKHYQWEKKGIPVRIEIGPRDISGGTVVAVRRDTSKKIVLPALELSRSLRELFTDIQNSLYSKALALRDLKTVDVENWNDFLENIEAGNFIQAYWDGSSETEKKIKEETKATIRCIPFTLEKVPEGKCIYSGNPTAIKVIFARSY</sequence>
<comment type="domain">
    <text evidence="7">Consists of three domains: the N-terminal catalytic domain, the anticodon-binding domain and the C-terminal extension.</text>
</comment>
<dbReference type="PROSITE" id="PS50862">
    <property type="entry name" value="AA_TRNA_LIGASE_II"/>
    <property type="match status" value="1"/>
</dbReference>
<evidence type="ECO:0000256" key="1">
    <source>
        <dbReference type="ARBA" id="ARBA00022598"/>
    </source>
</evidence>
<dbReference type="PANTHER" id="PTHR43382">
    <property type="entry name" value="PROLYL-TRNA SYNTHETASE"/>
    <property type="match status" value="1"/>
</dbReference>
<dbReference type="SUPFAM" id="SSF55681">
    <property type="entry name" value="Class II aaRS and biotin synthetases"/>
    <property type="match status" value="1"/>
</dbReference>
<name>A0A1G2SYU1_9BACT</name>
<evidence type="ECO:0000256" key="3">
    <source>
        <dbReference type="ARBA" id="ARBA00022840"/>
    </source>
</evidence>
<dbReference type="InterPro" id="IPR016061">
    <property type="entry name" value="Pro-tRNA_ligase_II_C"/>
</dbReference>
<evidence type="ECO:0000256" key="7">
    <source>
        <dbReference type="HAMAP-Rule" id="MF_01571"/>
    </source>
</evidence>
<dbReference type="PANTHER" id="PTHR43382:SF2">
    <property type="entry name" value="BIFUNCTIONAL GLUTAMATE_PROLINE--TRNA LIGASE"/>
    <property type="match status" value="1"/>
</dbReference>
<dbReference type="PRINTS" id="PR01046">
    <property type="entry name" value="TRNASYNTHPRO"/>
</dbReference>
<evidence type="ECO:0000256" key="6">
    <source>
        <dbReference type="ARBA" id="ARBA00047671"/>
    </source>
</evidence>
<dbReference type="EMBL" id="MHVH01000006">
    <property type="protein sequence ID" value="OHA90165.1"/>
    <property type="molecule type" value="Genomic_DNA"/>
</dbReference>